<dbReference type="Proteomes" id="UP001595665">
    <property type="component" value="Unassembled WGS sequence"/>
</dbReference>
<comment type="caution">
    <text evidence="2">The sequence shown here is derived from an EMBL/GenBank/DDBJ whole genome shotgun (WGS) entry which is preliminary data.</text>
</comment>
<proteinExistence type="predicted"/>
<dbReference type="Pfam" id="PF07963">
    <property type="entry name" value="N_methyl"/>
    <property type="match status" value="1"/>
</dbReference>
<organism evidence="2 3">
    <name type="scientific">Massilia haematophila</name>
    <dbReference type="NCBI Taxonomy" id="457923"/>
    <lineage>
        <taxon>Bacteria</taxon>
        <taxon>Pseudomonadati</taxon>
        <taxon>Pseudomonadota</taxon>
        <taxon>Betaproteobacteria</taxon>
        <taxon>Burkholderiales</taxon>
        <taxon>Oxalobacteraceae</taxon>
        <taxon>Telluria group</taxon>
        <taxon>Massilia</taxon>
    </lineage>
</organism>
<dbReference type="RefSeq" id="WP_379733040.1">
    <property type="nucleotide sequence ID" value="NZ_JBHRVV010000001.1"/>
</dbReference>
<reference evidence="3" key="1">
    <citation type="journal article" date="2019" name="Int. J. Syst. Evol. Microbiol.">
        <title>The Global Catalogue of Microorganisms (GCM) 10K type strain sequencing project: providing services to taxonomists for standard genome sequencing and annotation.</title>
        <authorList>
            <consortium name="The Broad Institute Genomics Platform"/>
            <consortium name="The Broad Institute Genome Sequencing Center for Infectious Disease"/>
            <person name="Wu L."/>
            <person name="Ma J."/>
        </authorList>
    </citation>
    <scope>NUCLEOTIDE SEQUENCE [LARGE SCALE GENOMIC DNA]</scope>
    <source>
        <strain evidence="3">CCM 7480</strain>
    </source>
</reference>
<dbReference type="InterPro" id="IPR013362">
    <property type="entry name" value="Pilus_4_PilV"/>
</dbReference>
<evidence type="ECO:0000256" key="1">
    <source>
        <dbReference type="SAM" id="SignalP"/>
    </source>
</evidence>
<evidence type="ECO:0000313" key="3">
    <source>
        <dbReference type="Proteomes" id="UP001595665"/>
    </source>
</evidence>
<keyword evidence="1" id="KW-0732">Signal</keyword>
<accession>A0ABV7PEU3</accession>
<dbReference type="EMBL" id="JBHRVV010000001">
    <property type="protein sequence ID" value="MFC3456951.1"/>
    <property type="molecule type" value="Genomic_DNA"/>
</dbReference>
<dbReference type="NCBIfam" id="TIGR02532">
    <property type="entry name" value="IV_pilin_GFxxxE"/>
    <property type="match status" value="1"/>
</dbReference>
<dbReference type="NCBIfam" id="TIGR02523">
    <property type="entry name" value="type_IV_pilV"/>
    <property type="match status" value="1"/>
</dbReference>
<sequence>MQRCGSKGFTLVEVLVAMFVLSVGAAGAAATQSQLARLREQAALESEAVQLAASLAARMQANPAQMALPDAANPYLQLDYDAADGAPGAPPAHCFGATDCDPARMAQFDRYETEHAIRTAFPGGRIAVCRDATVWDAALQAPDWECVSSPSAPIVIKLGWRLRAAVGQPAPDASAFVTMVVPG</sequence>
<keyword evidence="3" id="KW-1185">Reference proteome</keyword>
<evidence type="ECO:0000313" key="2">
    <source>
        <dbReference type="EMBL" id="MFC3456951.1"/>
    </source>
</evidence>
<dbReference type="InterPro" id="IPR012902">
    <property type="entry name" value="N_methyl_site"/>
</dbReference>
<gene>
    <name evidence="2" type="primary">pilV</name>
    <name evidence="2" type="ORF">ACFOPH_01615</name>
</gene>
<feature type="chain" id="PRO_5047224373" evidence="1">
    <location>
        <begin position="29"/>
        <end position="183"/>
    </location>
</feature>
<feature type="signal peptide" evidence="1">
    <location>
        <begin position="1"/>
        <end position="28"/>
    </location>
</feature>
<protein>
    <submittedName>
        <fullName evidence="2">Type IV pilus modification protein PilV</fullName>
    </submittedName>
</protein>
<name>A0ABV7PEU3_9BURK</name>
<dbReference type="PROSITE" id="PS00409">
    <property type="entry name" value="PROKAR_NTER_METHYL"/>
    <property type="match status" value="1"/>
</dbReference>